<organism evidence="15 17">
    <name type="scientific">Plasmodiophora brassicae</name>
    <name type="common">Clubroot disease agent</name>
    <dbReference type="NCBI Taxonomy" id="37360"/>
    <lineage>
        <taxon>Eukaryota</taxon>
        <taxon>Sar</taxon>
        <taxon>Rhizaria</taxon>
        <taxon>Endomyxa</taxon>
        <taxon>Phytomyxea</taxon>
        <taxon>Plasmodiophorida</taxon>
        <taxon>Plasmodiophoridae</taxon>
        <taxon>Plasmodiophora</taxon>
    </lineage>
</organism>
<keyword evidence="17" id="KW-1185">Reference proteome</keyword>
<dbReference type="GO" id="GO:0030014">
    <property type="term" value="C:CCR4-NOT complex"/>
    <property type="evidence" value="ECO:0007669"/>
    <property type="project" value="InterPro"/>
</dbReference>
<geneLocation type="mitochondrion" evidence="16"/>
<dbReference type="SUPFAM" id="SSF53098">
    <property type="entry name" value="Ribonuclease H-like"/>
    <property type="match status" value="1"/>
</dbReference>
<dbReference type="STRING" id="37360.A0A0G4J4N9"/>
<evidence type="ECO:0000256" key="9">
    <source>
        <dbReference type="ARBA" id="ARBA00022801"/>
    </source>
</evidence>
<dbReference type="InterPro" id="IPR012337">
    <property type="entry name" value="RNaseH-like_sf"/>
</dbReference>
<dbReference type="OrthoDB" id="1164111at2759"/>
<dbReference type="InterPro" id="IPR036397">
    <property type="entry name" value="RNaseH_sf"/>
</dbReference>
<keyword evidence="8" id="KW-0479">Metal-binding</keyword>
<dbReference type="PANTHER" id="PTHR10797">
    <property type="entry name" value="CCR4-NOT TRANSCRIPTION COMPLEX SUBUNIT"/>
    <property type="match status" value="1"/>
</dbReference>
<evidence type="ECO:0000256" key="1">
    <source>
        <dbReference type="ARBA" id="ARBA00001663"/>
    </source>
</evidence>
<dbReference type="GO" id="GO:0004535">
    <property type="term" value="F:poly(A)-specific ribonuclease activity"/>
    <property type="evidence" value="ECO:0007669"/>
    <property type="project" value="UniProtKB-EC"/>
</dbReference>
<evidence type="ECO:0000256" key="11">
    <source>
        <dbReference type="ARBA" id="ARBA00022884"/>
    </source>
</evidence>
<dbReference type="OMA" id="IKFMMRA"/>
<comment type="subcellular location">
    <subcellularLocation>
        <location evidence="3">Cytoplasm</location>
    </subcellularLocation>
    <subcellularLocation>
        <location evidence="2">Nucleus</location>
    </subcellularLocation>
</comment>
<dbReference type="AlphaFoldDB" id="A0A0G4J4N9"/>
<keyword evidence="13" id="KW-0804">Transcription</keyword>
<dbReference type="Proteomes" id="UP000290189">
    <property type="component" value="Unassembled WGS sequence"/>
</dbReference>
<evidence type="ECO:0000313" key="16">
    <source>
        <dbReference type="EMBL" id="SPQ96974.1"/>
    </source>
</evidence>
<evidence type="ECO:0000256" key="5">
    <source>
        <dbReference type="ARBA" id="ARBA00012161"/>
    </source>
</evidence>
<dbReference type="EMBL" id="OVEO01000006">
    <property type="protein sequence ID" value="SPQ96974.1"/>
    <property type="molecule type" value="Genomic_DNA"/>
</dbReference>
<keyword evidence="12" id="KW-0805">Transcription regulation</keyword>
<keyword evidence="9" id="KW-0378">Hydrolase</keyword>
<dbReference type="EMBL" id="CDSF01000129">
    <property type="protein sequence ID" value="CEP02477.1"/>
    <property type="molecule type" value="Genomic_DNA"/>
</dbReference>
<evidence type="ECO:0000256" key="8">
    <source>
        <dbReference type="ARBA" id="ARBA00022723"/>
    </source>
</evidence>
<evidence type="ECO:0000313" key="17">
    <source>
        <dbReference type="Proteomes" id="UP000039324"/>
    </source>
</evidence>
<sequence length="259" mass="29045">MRMMGIREVWSDNLVEELDTIMEIIDRYPYVSVDTEFPGVVIRPITSFSGDSPIPYRYQIVRSNVDFLQLIQVAFSFCDENNNKPDGVHTWQFNLKFDINSDFFSQDSIDMLIGAGIDFGKLATRGIDSQTLAEQLIVSGLVLNPDVQWLAFHAGFDFAYLLRMLSGHPLPKTHAAFVELLSIFFPNIYDVKQLMRSCESLHGGLGGLADALQLTRIGPEHQAGSDALLTADAFFAIRSKYFDNVVDPDKFKGAIYGLT</sequence>
<keyword evidence="10" id="KW-0269">Exonuclease</keyword>
<evidence type="ECO:0000256" key="4">
    <source>
        <dbReference type="ARBA" id="ARBA00008372"/>
    </source>
</evidence>
<evidence type="ECO:0000256" key="7">
    <source>
        <dbReference type="ARBA" id="ARBA00022722"/>
    </source>
</evidence>
<dbReference type="GO" id="GO:0005737">
    <property type="term" value="C:cytoplasm"/>
    <property type="evidence" value="ECO:0007669"/>
    <property type="project" value="UniProtKB-SubCell"/>
</dbReference>
<dbReference type="GO" id="GO:0005634">
    <property type="term" value="C:nucleus"/>
    <property type="evidence" value="ECO:0007669"/>
    <property type="project" value="UniProtKB-SubCell"/>
</dbReference>
<evidence type="ECO:0000256" key="6">
    <source>
        <dbReference type="ARBA" id="ARBA00022490"/>
    </source>
</evidence>
<evidence type="ECO:0000256" key="2">
    <source>
        <dbReference type="ARBA" id="ARBA00004123"/>
    </source>
</evidence>
<keyword evidence="7" id="KW-0540">Nuclease</keyword>
<evidence type="ECO:0000256" key="12">
    <source>
        <dbReference type="ARBA" id="ARBA00023015"/>
    </source>
</evidence>
<dbReference type="EC" id="3.1.13.4" evidence="5"/>
<dbReference type="InterPro" id="IPR006941">
    <property type="entry name" value="RNase_CAF1"/>
</dbReference>
<dbReference type="InterPro" id="IPR039637">
    <property type="entry name" value="CNOT7/CNOT8/Pop2"/>
</dbReference>
<gene>
    <name evidence="15" type="ORF">PBRA_009061</name>
    <name evidence="16" type="ORF">PLBR_LOCUS4189</name>
</gene>
<reference evidence="16 18" key="2">
    <citation type="submission" date="2018-03" db="EMBL/GenBank/DDBJ databases">
        <authorList>
            <person name="Fogelqvist J."/>
        </authorList>
    </citation>
    <scope>NUCLEOTIDE SEQUENCE [LARGE SCALE GENOMIC DNA]</scope>
</reference>
<keyword evidence="11" id="KW-0694">RNA-binding</keyword>
<proteinExistence type="inferred from homology"/>
<evidence type="ECO:0000256" key="10">
    <source>
        <dbReference type="ARBA" id="ARBA00022839"/>
    </source>
</evidence>
<evidence type="ECO:0000256" key="13">
    <source>
        <dbReference type="ARBA" id="ARBA00023163"/>
    </source>
</evidence>
<dbReference type="Pfam" id="PF04857">
    <property type="entry name" value="CAF1"/>
    <property type="match status" value="2"/>
</dbReference>
<dbReference type="Proteomes" id="UP000039324">
    <property type="component" value="Unassembled WGS sequence"/>
</dbReference>
<evidence type="ECO:0000256" key="14">
    <source>
        <dbReference type="ARBA" id="ARBA00023242"/>
    </source>
</evidence>
<comment type="catalytic activity">
    <reaction evidence="1">
        <text>Exonucleolytic cleavage of poly(A) to 5'-AMP.</text>
        <dbReference type="EC" id="3.1.13.4"/>
    </reaction>
</comment>
<dbReference type="GO" id="GO:0003723">
    <property type="term" value="F:RNA binding"/>
    <property type="evidence" value="ECO:0007669"/>
    <property type="project" value="UniProtKB-KW"/>
</dbReference>
<evidence type="ECO:0000313" key="18">
    <source>
        <dbReference type="Proteomes" id="UP000290189"/>
    </source>
</evidence>
<dbReference type="GO" id="GO:0046872">
    <property type="term" value="F:metal ion binding"/>
    <property type="evidence" value="ECO:0007669"/>
    <property type="project" value="UniProtKB-KW"/>
</dbReference>
<comment type="similarity">
    <text evidence="4">Belongs to the CAF1 family.</text>
</comment>
<accession>A0A0G4J4N9</accession>
<reference evidence="15 17" key="1">
    <citation type="submission" date="2015-02" db="EMBL/GenBank/DDBJ databases">
        <authorList>
            <person name="Chooi Y.-H."/>
        </authorList>
    </citation>
    <scope>NUCLEOTIDE SEQUENCE [LARGE SCALE GENOMIC DNA]</scope>
    <source>
        <strain evidence="15">E3</strain>
    </source>
</reference>
<evidence type="ECO:0000313" key="15">
    <source>
        <dbReference type="EMBL" id="CEP02477.1"/>
    </source>
</evidence>
<evidence type="ECO:0000256" key="3">
    <source>
        <dbReference type="ARBA" id="ARBA00004496"/>
    </source>
</evidence>
<protein>
    <recommendedName>
        <fullName evidence="5">poly(A)-specific ribonuclease</fullName>
        <ecNumber evidence="5">3.1.13.4</ecNumber>
    </recommendedName>
</protein>
<name>A0A0G4J4N9_PLABS</name>
<keyword evidence="14" id="KW-0539">Nucleus</keyword>
<keyword evidence="6" id="KW-0963">Cytoplasm</keyword>
<keyword evidence="16" id="KW-0496">Mitochondrion</keyword>
<dbReference type="Gene3D" id="3.30.420.10">
    <property type="entry name" value="Ribonuclease H-like superfamily/Ribonuclease H"/>
    <property type="match status" value="1"/>
</dbReference>